<dbReference type="SUPFAM" id="SSF46785">
    <property type="entry name" value="Winged helix' DNA-binding domain"/>
    <property type="match status" value="1"/>
</dbReference>
<dbReference type="EMBL" id="AFZG01000038">
    <property type="protein sequence ID" value="EHL18854.1"/>
    <property type="molecule type" value="Genomic_DNA"/>
</dbReference>
<dbReference type="AlphaFoldDB" id="G9XDX1"/>
<dbReference type="RefSeq" id="WP_009529830.1">
    <property type="nucleotide sequence ID" value="NZ_JH414622.1"/>
</dbReference>
<dbReference type="PROSITE" id="PS50995">
    <property type="entry name" value="HTH_MARR_2"/>
    <property type="match status" value="1"/>
</dbReference>
<dbReference type="PANTHER" id="PTHR33164:SF43">
    <property type="entry name" value="HTH-TYPE TRANSCRIPTIONAL REPRESSOR YETL"/>
    <property type="match status" value="1"/>
</dbReference>
<dbReference type="GO" id="GO:0003700">
    <property type="term" value="F:DNA-binding transcription factor activity"/>
    <property type="evidence" value="ECO:0007669"/>
    <property type="project" value="InterPro"/>
</dbReference>
<keyword evidence="3" id="KW-0804">Transcription</keyword>
<dbReference type="InterPro" id="IPR000835">
    <property type="entry name" value="HTH_MarR-typ"/>
</dbReference>
<proteinExistence type="predicted"/>
<dbReference type="InterPro" id="IPR055166">
    <property type="entry name" value="Transc_reg_Sar_Rot_HTH"/>
</dbReference>
<dbReference type="GO" id="GO:0003677">
    <property type="term" value="F:DNA binding"/>
    <property type="evidence" value="ECO:0007669"/>
    <property type="project" value="UniProtKB-KW"/>
</dbReference>
<evidence type="ECO:0000259" key="4">
    <source>
        <dbReference type="PROSITE" id="PS50995"/>
    </source>
</evidence>
<dbReference type="PANTHER" id="PTHR33164">
    <property type="entry name" value="TRANSCRIPTIONAL REGULATOR, MARR FAMILY"/>
    <property type="match status" value="1"/>
</dbReference>
<organism evidence="5 6">
    <name type="scientific">Peptoanaerobacter stomatis</name>
    <dbReference type="NCBI Taxonomy" id="796937"/>
    <lineage>
        <taxon>Bacteria</taxon>
        <taxon>Bacillati</taxon>
        <taxon>Bacillota</taxon>
        <taxon>Clostridia</taxon>
        <taxon>Peptostreptococcales</taxon>
        <taxon>Filifactoraceae</taxon>
        <taxon>Peptoanaerobacter</taxon>
    </lineage>
</organism>
<sequence length="146" mass="17213">MHKKNDIVRLIKILNISIEKRVNNDFKKMNLTMQQIKILLYLKEREKDTTEITTQKDIQNLLGVTHPTTISIIKSLEQKKFITSRHSEIDRRLKTLHLTENAYEMTQSILKGKINFDNDLLRGIEKNELNACIKCLNKMYENINKS</sequence>
<dbReference type="Pfam" id="PF22381">
    <property type="entry name" value="Staph_reg_Sar_Rot"/>
    <property type="match status" value="1"/>
</dbReference>
<evidence type="ECO:0000313" key="5">
    <source>
        <dbReference type="EMBL" id="EHL18854.1"/>
    </source>
</evidence>
<evidence type="ECO:0000256" key="2">
    <source>
        <dbReference type="ARBA" id="ARBA00023125"/>
    </source>
</evidence>
<evidence type="ECO:0000256" key="1">
    <source>
        <dbReference type="ARBA" id="ARBA00023015"/>
    </source>
</evidence>
<dbReference type="Proteomes" id="UP000003379">
    <property type="component" value="Unassembled WGS sequence"/>
</dbReference>
<keyword evidence="2" id="KW-0238">DNA-binding</keyword>
<reference evidence="5 6" key="1">
    <citation type="submission" date="2011-08" db="EMBL/GenBank/DDBJ databases">
        <title>The Genome Sequence of Eubacteriaceae bacterium CM5.</title>
        <authorList>
            <consortium name="The Broad Institute Genome Sequencing Platform"/>
            <person name="Earl A."/>
            <person name="Ward D."/>
            <person name="Feldgarden M."/>
            <person name="Gevers D."/>
            <person name="Sizova M."/>
            <person name="Hazen A."/>
            <person name="Epstein S."/>
            <person name="Young S.K."/>
            <person name="Zeng Q."/>
            <person name="Gargeya S."/>
            <person name="Fitzgerald M."/>
            <person name="Haas B."/>
            <person name="Abouelleil A."/>
            <person name="Alvarado L."/>
            <person name="Arachchi H.M."/>
            <person name="Berlin A."/>
            <person name="Brown A."/>
            <person name="Chapman S.B."/>
            <person name="Chen Z."/>
            <person name="Dunbar C."/>
            <person name="Freedman E."/>
            <person name="Gearin G."/>
            <person name="Gellesch M."/>
            <person name="Goldberg J."/>
            <person name="Griggs A."/>
            <person name="Gujja S."/>
            <person name="Heiman D."/>
            <person name="Howarth C."/>
            <person name="Larson L."/>
            <person name="Lui A."/>
            <person name="MacDonald P.J.P."/>
            <person name="Montmayeur A."/>
            <person name="Murphy C."/>
            <person name="Neiman D."/>
            <person name="Pearson M."/>
            <person name="Priest M."/>
            <person name="Roberts A."/>
            <person name="Saif S."/>
            <person name="Shea T."/>
            <person name="Shenoy N."/>
            <person name="Sisk P."/>
            <person name="Stolte C."/>
            <person name="Sykes S."/>
            <person name="Wortman J."/>
            <person name="Nusbaum C."/>
            <person name="Birren B."/>
        </authorList>
    </citation>
    <scope>NUCLEOTIDE SEQUENCE [LARGE SCALE GENOMIC DNA]</scope>
    <source>
        <strain evidence="5 6">CM5</strain>
    </source>
</reference>
<protein>
    <recommendedName>
        <fullName evidence="4">HTH marR-type domain-containing protein</fullName>
    </recommendedName>
</protein>
<dbReference type="SMART" id="SM00347">
    <property type="entry name" value="HTH_MARR"/>
    <property type="match status" value="1"/>
</dbReference>
<dbReference type="HOGENOM" id="CLU_083287_29_2_9"/>
<dbReference type="InterPro" id="IPR036390">
    <property type="entry name" value="WH_DNA-bd_sf"/>
</dbReference>
<dbReference type="GO" id="GO:0006950">
    <property type="term" value="P:response to stress"/>
    <property type="evidence" value="ECO:0007669"/>
    <property type="project" value="TreeGrafter"/>
</dbReference>
<keyword evidence="1" id="KW-0805">Transcription regulation</keyword>
<dbReference type="STRING" id="796937.HMPREF9630_00410"/>
<dbReference type="Gene3D" id="1.10.10.10">
    <property type="entry name" value="Winged helix-like DNA-binding domain superfamily/Winged helix DNA-binding domain"/>
    <property type="match status" value="1"/>
</dbReference>
<dbReference type="InterPro" id="IPR036388">
    <property type="entry name" value="WH-like_DNA-bd_sf"/>
</dbReference>
<dbReference type="InterPro" id="IPR039422">
    <property type="entry name" value="MarR/SlyA-like"/>
</dbReference>
<evidence type="ECO:0000313" key="6">
    <source>
        <dbReference type="Proteomes" id="UP000003379"/>
    </source>
</evidence>
<gene>
    <name evidence="5" type="ORF">HMPREF9628_01994</name>
</gene>
<comment type="caution">
    <text evidence="5">The sequence shown here is derived from an EMBL/GenBank/DDBJ whole genome shotgun (WGS) entry which is preliminary data.</text>
</comment>
<evidence type="ECO:0000256" key="3">
    <source>
        <dbReference type="ARBA" id="ARBA00023163"/>
    </source>
</evidence>
<name>G9XDX1_9FIRM</name>
<accession>G9XDX1</accession>
<dbReference type="PATRIC" id="fig|796940.3.peg.1471"/>
<feature type="domain" description="HTH marR-type" evidence="4">
    <location>
        <begin position="4"/>
        <end position="141"/>
    </location>
</feature>
<dbReference type="PRINTS" id="PR00598">
    <property type="entry name" value="HTHMARR"/>
</dbReference>